<dbReference type="InterPro" id="IPR029016">
    <property type="entry name" value="GAF-like_dom_sf"/>
</dbReference>
<keyword evidence="1 6" id="KW-0808">Transferase</keyword>
<organism evidence="6 7">
    <name type="scientific">Nitrospina watsonii</name>
    <dbReference type="NCBI Taxonomy" id="1323948"/>
    <lineage>
        <taxon>Bacteria</taxon>
        <taxon>Pseudomonadati</taxon>
        <taxon>Nitrospinota/Tectimicrobiota group</taxon>
        <taxon>Nitrospinota</taxon>
        <taxon>Nitrospinia</taxon>
        <taxon>Nitrospinales</taxon>
        <taxon>Nitrospinaceae</taxon>
        <taxon>Nitrospina</taxon>
    </lineage>
</organism>
<keyword evidence="2 6" id="KW-0418">Kinase</keyword>
<dbReference type="Pfam" id="PF07730">
    <property type="entry name" value="HisKA_3"/>
    <property type="match status" value="1"/>
</dbReference>
<name>A0ABM9HBT1_9BACT</name>
<gene>
    <name evidence="6" type="ORF">NSPWAT_0741</name>
</gene>
<dbReference type="Proteomes" id="UP001157733">
    <property type="component" value="Chromosome"/>
</dbReference>
<keyword evidence="4" id="KW-0812">Transmembrane</keyword>
<evidence type="ECO:0000256" key="2">
    <source>
        <dbReference type="ARBA" id="ARBA00022777"/>
    </source>
</evidence>
<dbReference type="Pfam" id="PF02518">
    <property type="entry name" value="HATPase_c"/>
    <property type="match status" value="1"/>
</dbReference>
<evidence type="ECO:0000313" key="6">
    <source>
        <dbReference type="EMBL" id="CAI2717600.1"/>
    </source>
</evidence>
<dbReference type="SMART" id="SM00065">
    <property type="entry name" value="GAF"/>
    <property type="match status" value="1"/>
</dbReference>
<evidence type="ECO:0000256" key="3">
    <source>
        <dbReference type="ARBA" id="ARBA00023012"/>
    </source>
</evidence>
<dbReference type="PANTHER" id="PTHR24421">
    <property type="entry name" value="NITRATE/NITRITE SENSOR PROTEIN NARX-RELATED"/>
    <property type="match status" value="1"/>
</dbReference>
<dbReference type="InterPro" id="IPR011712">
    <property type="entry name" value="Sig_transdc_His_kin_sub3_dim/P"/>
</dbReference>
<evidence type="ECO:0000259" key="5">
    <source>
        <dbReference type="PROSITE" id="PS50109"/>
    </source>
</evidence>
<dbReference type="Gene3D" id="1.20.5.1930">
    <property type="match status" value="1"/>
</dbReference>
<dbReference type="InterPro" id="IPR003018">
    <property type="entry name" value="GAF"/>
</dbReference>
<dbReference type="Gene3D" id="3.30.565.10">
    <property type="entry name" value="Histidine kinase-like ATPase, C-terminal domain"/>
    <property type="match status" value="1"/>
</dbReference>
<dbReference type="Gene3D" id="3.30.450.40">
    <property type="match status" value="1"/>
</dbReference>
<feature type="transmembrane region" description="Helical" evidence="4">
    <location>
        <begin position="15"/>
        <end position="32"/>
    </location>
</feature>
<dbReference type="Pfam" id="PF13185">
    <property type="entry name" value="GAF_2"/>
    <property type="match status" value="1"/>
</dbReference>
<protein>
    <submittedName>
        <fullName evidence="6">Signal transduction histidine kinase</fullName>
        <ecNumber evidence="6">2.7.13.-</ecNumber>
    </submittedName>
</protein>
<keyword evidence="4" id="KW-1133">Transmembrane helix</keyword>
<dbReference type="EC" id="2.7.13.-" evidence="6"/>
<keyword evidence="7" id="KW-1185">Reference proteome</keyword>
<dbReference type="PROSITE" id="PS50109">
    <property type="entry name" value="HIS_KIN"/>
    <property type="match status" value="1"/>
</dbReference>
<keyword evidence="4" id="KW-0472">Membrane</keyword>
<accession>A0ABM9HBT1</accession>
<feature type="domain" description="Histidine kinase" evidence="5">
    <location>
        <begin position="336"/>
        <end position="526"/>
    </location>
</feature>
<sequence>MNDKPYSAHIARRQASKTTSTILIFALGLVILISDSQIQLGVASGLPFVVLVLIGFRSRQSQAVWVGAILGTVLNFVGLFLSPSSGDWVFALINRCLTVLIIWMTAYFCLMELRWAERALKAGELEKAYKRLQEESSYLHLNRDIAFKTNMSKILEEAIEYSLERICREIDWVLGHFYRMDEKKGHLVPTGIWYCQNPHRYENFIKATEVTTLDPGEGLPGRVLADSTPHWIRDVEQDSNFSRNKLVAELGVKTGLAFPVFIGSRVAGVMEFFSNEVLEPNARLLEVMESIGILLGRVMERQQVDRDQEEYNNHLRRLYHRLDSIREEESKRIAREVHDELGQVLTAIKLDMSRLQAKVPPEREDISEDVTLISDLIQNTIQTVKRISLDLRPPVLDHMSLTEAIEWQGKLFQSRTGIQFDLSTEPDMINLDTQRSSTIYRIFQECLTNVIRHSEASKVNVDIMDAQGLLTMNVSDNGKGLVPEQINENFSLGLLGMKERAQIWGGQVHFNGRQNEGTTITIELKH</sequence>
<evidence type="ECO:0000256" key="4">
    <source>
        <dbReference type="SAM" id="Phobius"/>
    </source>
</evidence>
<dbReference type="CDD" id="cd16917">
    <property type="entry name" value="HATPase_UhpB-NarQ-NarX-like"/>
    <property type="match status" value="1"/>
</dbReference>
<dbReference type="RefSeq" id="WP_282010526.1">
    <property type="nucleotide sequence ID" value="NZ_OX336137.1"/>
</dbReference>
<dbReference type="SUPFAM" id="SSF55781">
    <property type="entry name" value="GAF domain-like"/>
    <property type="match status" value="1"/>
</dbReference>
<feature type="transmembrane region" description="Helical" evidence="4">
    <location>
        <begin position="88"/>
        <end position="110"/>
    </location>
</feature>
<feature type="transmembrane region" description="Helical" evidence="4">
    <location>
        <begin position="63"/>
        <end position="82"/>
    </location>
</feature>
<dbReference type="PANTHER" id="PTHR24421:SF58">
    <property type="entry name" value="SIGNAL TRANSDUCTION HISTIDINE-PROTEIN KINASE_PHOSPHATASE UHPB"/>
    <property type="match status" value="1"/>
</dbReference>
<dbReference type="InterPro" id="IPR003594">
    <property type="entry name" value="HATPase_dom"/>
</dbReference>
<proteinExistence type="predicted"/>
<evidence type="ECO:0000313" key="7">
    <source>
        <dbReference type="Proteomes" id="UP001157733"/>
    </source>
</evidence>
<dbReference type="InterPro" id="IPR005467">
    <property type="entry name" value="His_kinase_dom"/>
</dbReference>
<dbReference type="InterPro" id="IPR050482">
    <property type="entry name" value="Sensor_HK_TwoCompSys"/>
</dbReference>
<evidence type="ECO:0000256" key="1">
    <source>
        <dbReference type="ARBA" id="ARBA00022679"/>
    </source>
</evidence>
<dbReference type="InterPro" id="IPR036890">
    <property type="entry name" value="HATPase_C_sf"/>
</dbReference>
<dbReference type="GO" id="GO:0016301">
    <property type="term" value="F:kinase activity"/>
    <property type="evidence" value="ECO:0007669"/>
    <property type="project" value="UniProtKB-KW"/>
</dbReference>
<dbReference type="SMART" id="SM00387">
    <property type="entry name" value="HATPase_c"/>
    <property type="match status" value="1"/>
</dbReference>
<reference evidence="6 7" key="1">
    <citation type="submission" date="2022-09" db="EMBL/GenBank/DDBJ databases">
        <authorList>
            <person name="Kop L."/>
        </authorList>
    </citation>
    <scope>NUCLEOTIDE SEQUENCE [LARGE SCALE GENOMIC DNA]</scope>
    <source>
        <strain evidence="6 7">347</strain>
    </source>
</reference>
<dbReference type="EMBL" id="OX336137">
    <property type="protein sequence ID" value="CAI2717600.1"/>
    <property type="molecule type" value="Genomic_DNA"/>
</dbReference>
<keyword evidence="3" id="KW-0902">Two-component regulatory system</keyword>
<dbReference type="SUPFAM" id="SSF55874">
    <property type="entry name" value="ATPase domain of HSP90 chaperone/DNA topoisomerase II/histidine kinase"/>
    <property type="match status" value="1"/>
</dbReference>